<gene>
    <name evidence="3" type="ORF">OFLC_LOCUS11040</name>
</gene>
<dbReference type="EMBL" id="UZAJ01015415">
    <property type="protein sequence ID" value="VDO73315.1"/>
    <property type="molecule type" value="Genomic_DNA"/>
</dbReference>
<dbReference type="Proteomes" id="UP000267606">
    <property type="component" value="Unassembled WGS sequence"/>
</dbReference>
<dbReference type="InterPro" id="IPR018152">
    <property type="entry name" value="SOD_Cu/Zn_BS"/>
</dbReference>
<dbReference type="AlphaFoldDB" id="A0A183HU73"/>
<proteinExistence type="predicted"/>
<organism evidence="5">
    <name type="scientific">Onchocerca flexuosa</name>
    <dbReference type="NCBI Taxonomy" id="387005"/>
    <lineage>
        <taxon>Eukaryota</taxon>
        <taxon>Metazoa</taxon>
        <taxon>Ecdysozoa</taxon>
        <taxon>Nematoda</taxon>
        <taxon>Chromadorea</taxon>
        <taxon>Rhabditida</taxon>
        <taxon>Spirurina</taxon>
        <taxon>Spiruromorpha</taxon>
        <taxon>Filarioidea</taxon>
        <taxon>Onchocercidae</taxon>
        <taxon>Onchocerca</taxon>
    </lineage>
</organism>
<protein>
    <submittedName>
        <fullName evidence="5">Superoxide dismutase</fullName>
    </submittedName>
</protein>
<evidence type="ECO:0000313" key="3">
    <source>
        <dbReference type="EMBL" id="VDO73315.1"/>
    </source>
</evidence>
<keyword evidence="1" id="KW-0732">Signal</keyword>
<dbReference type="PROSITE" id="PS00087">
    <property type="entry name" value="SOD_CU_ZN_1"/>
    <property type="match status" value="1"/>
</dbReference>
<reference evidence="3 4" key="2">
    <citation type="submission" date="2018-11" db="EMBL/GenBank/DDBJ databases">
        <authorList>
            <consortium name="Pathogen Informatics"/>
        </authorList>
    </citation>
    <scope>NUCLEOTIDE SEQUENCE [LARGE SCALE GENOMIC DNA]</scope>
</reference>
<dbReference type="WBParaSite" id="OFLC_0001103501-mRNA-1">
    <property type="protein sequence ID" value="OFLC_0001103501-mRNA-1"/>
    <property type="gene ID" value="OFLC_0001103501"/>
</dbReference>
<evidence type="ECO:0000313" key="4">
    <source>
        <dbReference type="Proteomes" id="UP000267606"/>
    </source>
</evidence>
<sequence>MFWFVLEFLEILQLETGRVIMSTNAIAVLRGDIVSGIIRFKQDKEGLPTTVTGEIKGLTPGLHGFHIHQYGDTTNGCISAGPHFNPYNKTHGGRTVSFILSLKEKRMT</sequence>
<keyword evidence="4" id="KW-1185">Reference proteome</keyword>
<dbReference type="GO" id="GO:0005507">
    <property type="term" value="F:copper ion binding"/>
    <property type="evidence" value="ECO:0007669"/>
    <property type="project" value="InterPro"/>
</dbReference>
<feature type="domain" description="Superoxide dismutase copper/zinc binding" evidence="2">
    <location>
        <begin position="34"/>
        <end position="94"/>
    </location>
</feature>
<feature type="chain" id="PRO_5044552631" evidence="1">
    <location>
        <begin position="18"/>
        <end position="108"/>
    </location>
</feature>
<dbReference type="Pfam" id="PF00080">
    <property type="entry name" value="Sod_Cu"/>
    <property type="match status" value="1"/>
</dbReference>
<dbReference type="InterPro" id="IPR001424">
    <property type="entry name" value="SOD_Cu_Zn_dom"/>
</dbReference>
<evidence type="ECO:0000259" key="2">
    <source>
        <dbReference type="Pfam" id="PF00080"/>
    </source>
</evidence>
<dbReference type="InterPro" id="IPR036423">
    <property type="entry name" value="SOD-like_Cu/Zn_dom_sf"/>
</dbReference>
<dbReference type="SUPFAM" id="SSF49329">
    <property type="entry name" value="Cu,Zn superoxide dismutase-like"/>
    <property type="match status" value="1"/>
</dbReference>
<evidence type="ECO:0000313" key="5">
    <source>
        <dbReference type="WBParaSite" id="OFLC_0001103501-mRNA-1"/>
    </source>
</evidence>
<name>A0A183HU73_9BILA</name>
<accession>A0A183HU73</accession>
<evidence type="ECO:0000256" key="1">
    <source>
        <dbReference type="SAM" id="SignalP"/>
    </source>
</evidence>
<dbReference type="Gene3D" id="2.60.40.200">
    <property type="entry name" value="Superoxide dismutase, copper/zinc binding domain"/>
    <property type="match status" value="1"/>
</dbReference>
<feature type="signal peptide" evidence="1">
    <location>
        <begin position="1"/>
        <end position="17"/>
    </location>
</feature>
<reference evidence="5" key="1">
    <citation type="submission" date="2016-06" db="UniProtKB">
        <authorList>
            <consortium name="WormBaseParasite"/>
        </authorList>
    </citation>
    <scope>IDENTIFICATION</scope>
</reference>
<dbReference type="InterPro" id="IPR024134">
    <property type="entry name" value="SOD_Cu/Zn_/chaperone"/>
</dbReference>
<dbReference type="PANTHER" id="PTHR10003">
    <property type="entry name" value="SUPEROXIDE DISMUTASE CU-ZN -RELATED"/>
    <property type="match status" value="1"/>
</dbReference>
<dbReference type="STRING" id="387005.A0A183HU73"/>
<dbReference type="GO" id="GO:0006801">
    <property type="term" value="P:superoxide metabolic process"/>
    <property type="evidence" value="ECO:0007669"/>
    <property type="project" value="InterPro"/>
</dbReference>